<dbReference type="Proteomes" id="UP000020681">
    <property type="component" value="Unassembled WGS sequence"/>
</dbReference>
<protein>
    <submittedName>
        <fullName evidence="1">Uncharacterized protein</fullName>
    </submittedName>
</protein>
<comment type="caution">
    <text evidence="1">The sequence shown here is derived from an EMBL/GenBank/DDBJ whole genome shotgun (WGS) entry which is preliminary data.</text>
</comment>
<gene>
    <name evidence="1" type="ORF">I551_8790</name>
</gene>
<accession>A0ABN0R9U1</accession>
<evidence type="ECO:0000313" key="2">
    <source>
        <dbReference type="Proteomes" id="UP000020681"/>
    </source>
</evidence>
<evidence type="ECO:0000313" key="1">
    <source>
        <dbReference type="EMBL" id="EUA93946.1"/>
    </source>
</evidence>
<name>A0ABN0R9U1_MYCUL</name>
<reference evidence="1 2" key="1">
    <citation type="submission" date="2014-01" db="EMBL/GenBank/DDBJ databases">
        <authorList>
            <person name="Dobos K."/>
            <person name="Lenaerts A."/>
            <person name="Ordway D."/>
            <person name="DeGroote M.A."/>
            <person name="Parker T."/>
            <person name="Sizemore C."/>
            <person name="Tallon L.J."/>
            <person name="Sadzewicz L.K."/>
            <person name="Sengamalay N."/>
            <person name="Fraser C.M."/>
            <person name="Hine E."/>
            <person name="Shefchek K.A."/>
            <person name="Das S.P."/>
            <person name="Tettelin H."/>
        </authorList>
    </citation>
    <scope>NUCLEOTIDE SEQUENCE [LARGE SCALE GENOMIC DNA]</scope>
    <source>
        <strain evidence="1 2">Harvey</strain>
    </source>
</reference>
<sequence length="58" mass="6086">MGFARSTSDAVVFMDHGTVVEAVPRAAIRGARTDGCSGFSPKYFDSSLDRLTAGQMSG</sequence>
<organism evidence="1 2">
    <name type="scientific">Mycobacterium ulcerans str. Harvey</name>
    <dbReference type="NCBI Taxonomy" id="1299332"/>
    <lineage>
        <taxon>Bacteria</taxon>
        <taxon>Bacillati</taxon>
        <taxon>Actinomycetota</taxon>
        <taxon>Actinomycetes</taxon>
        <taxon>Mycobacteriales</taxon>
        <taxon>Mycobacteriaceae</taxon>
        <taxon>Mycobacterium</taxon>
        <taxon>Mycobacterium ulcerans group</taxon>
    </lineage>
</organism>
<proteinExistence type="predicted"/>
<keyword evidence="2" id="KW-1185">Reference proteome</keyword>
<dbReference type="EMBL" id="JAOL01000030">
    <property type="protein sequence ID" value="EUA93946.1"/>
    <property type="molecule type" value="Genomic_DNA"/>
</dbReference>